<keyword evidence="3" id="KW-1185">Reference proteome</keyword>
<protein>
    <submittedName>
        <fullName evidence="2">Uncharacterized protein</fullName>
    </submittedName>
</protein>
<organism evidence="2 3">
    <name type="scientific">Aspergillus coremiiformis</name>
    <dbReference type="NCBI Taxonomy" id="138285"/>
    <lineage>
        <taxon>Eukaryota</taxon>
        <taxon>Fungi</taxon>
        <taxon>Dikarya</taxon>
        <taxon>Ascomycota</taxon>
        <taxon>Pezizomycotina</taxon>
        <taxon>Eurotiomycetes</taxon>
        <taxon>Eurotiomycetidae</taxon>
        <taxon>Eurotiales</taxon>
        <taxon>Aspergillaceae</taxon>
        <taxon>Aspergillus</taxon>
        <taxon>Aspergillus subgen. Circumdati</taxon>
    </lineage>
</organism>
<dbReference type="Proteomes" id="UP000327118">
    <property type="component" value="Unassembled WGS sequence"/>
</dbReference>
<keyword evidence="1" id="KW-0812">Transmembrane</keyword>
<reference evidence="3" key="1">
    <citation type="submission" date="2019-04" db="EMBL/GenBank/DDBJ databases">
        <title>Friends and foes A comparative genomics studyof 23 Aspergillus species from section Flavi.</title>
        <authorList>
            <consortium name="DOE Joint Genome Institute"/>
            <person name="Kjaerbolling I."/>
            <person name="Vesth T."/>
            <person name="Frisvad J.C."/>
            <person name="Nybo J.L."/>
            <person name="Theobald S."/>
            <person name="Kildgaard S."/>
            <person name="Isbrandt T."/>
            <person name="Kuo A."/>
            <person name="Sato A."/>
            <person name="Lyhne E.K."/>
            <person name="Kogle M.E."/>
            <person name="Wiebenga A."/>
            <person name="Kun R.S."/>
            <person name="Lubbers R.J."/>
            <person name="Makela M.R."/>
            <person name="Barry K."/>
            <person name="Chovatia M."/>
            <person name="Clum A."/>
            <person name="Daum C."/>
            <person name="Haridas S."/>
            <person name="He G."/>
            <person name="LaButti K."/>
            <person name="Lipzen A."/>
            <person name="Mondo S."/>
            <person name="Riley R."/>
            <person name="Salamov A."/>
            <person name="Simmons B.A."/>
            <person name="Magnuson J.K."/>
            <person name="Henrissat B."/>
            <person name="Mortensen U.H."/>
            <person name="Larsen T.O."/>
            <person name="Devries R.P."/>
            <person name="Grigoriev I.V."/>
            <person name="Machida M."/>
            <person name="Baker S.E."/>
            <person name="Andersen M.R."/>
        </authorList>
    </citation>
    <scope>NUCLEOTIDE SEQUENCE [LARGE SCALE GENOMIC DNA]</scope>
    <source>
        <strain evidence="3">CBS 553.77</strain>
    </source>
</reference>
<keyword evidence="1" id="KW-1133">Transmembrane helix</keyword>
<dbReference type="AlphaFoldDB" id="A0A5N6Z4B6"/>
<keyword evidence="1" id="KW-0472">Membrane</keyword>
<proteinExistence type="predicted"/>
<dbReference type="EMBL" id="ML739155">
    <property type="protein sequence ID" value="KAE8351786.1"/>
    <property type="molecule type" value="Genomic_DNA"/>
</dbReference>
<accession>A0A5N6Z4B6</accession>
<sequence>MLYFPSVPLSFSLSLFKPYGSPSLFSRLILDWFSYSILFNASLVGLNQRINYHVFSIYHG</sequence>
<evidence type="ECO:0000313" key="3">
    <source>
        <dbReference type="Proteomes" id="UP000327118"/>
    </source>
</evidence>
<evidence type="ECO:0000313" key="2">
    <source>
        <dbReference type="EMBL" id="KAE8351786.1"/>
    </source>
</evidence>
<evidence type="ECO:0000256" key="1">
    <source>
        <dbReference type="SAM" id="Phobius"/>
    </source>
</evidence>
<name>A0A5N6Z4B6_9EURO</name>
<gene>
    <name evidence="2" type="ORF">BDV28DRAFT_136416</name>
</gene>
<feature type="transmembrane region" description="Helical" evidence="1">
    <location>
        <begin position="24"/>
        <end position="46"/>
    </location>
</feature>